<dbReference type="EMBL" id="CYZE01000001">
    <property type="protein sequence ID" value="CUN46031.1"/>
    <property type="molecule type" value="Genomic_DNA"/>
</dbReference>
<evidence type="ECO:0000313" key="1">
    <source>
        <dbReference type="EMBL" id="CUN46031.1"/>
    </source>
</evidence>
<dbReference type="Proteomes" id="UP000095651">
    <property type="component" value="Unassembled WGS sequence"/>
</dbReference>
<reference evidence="1 2" key="1">
    <citation type="submission" date="2015-09" db="EMBL/GenBank/DDBJ databases">
        <authorList>
            <consortium name="Pathogen Informatics"/>
        </authorList>
    </citation>
    <scope>NUCLEOTIDE SEQUENCE [LARGE SCALE GENOMIC DNA]</scope>
    <source>
        <strain evidence="1 2">2789STDY5608850</strain>
    </source>
</reference>
<name>A0A173X2N2_9FIRM</name>
<protein>
    <submittedName>
        <fullName evidence="1">Uncharacterized protein</fullName>
    </submittedName>
</protein>
<evidence type="ECO:0000313" key="2">
    <source>
        <dbReference type="Proteomes" id="UP000095651"/>
    </source>
</evidence>
<gene>
    <name evidence="1" type="ORF">ERS852407_00259</name>
</gene>
<proteinExistence type="predicted"/>
<accession>A0A173X2N2</accession>
<sequence length="38" mass="4309">MILRYEAAFIVGKLHGLKAAETEIQQLFRIGIMCLMTV</sequence>
<organism evidence="1 2">
    <name type="scientific">Hungatella hathewayi</name>
    <dbReference type="NCBI Taxonomy" id="154046"/>
    <lineage>
        <taxon>Bacteria</taxon>
        <taxon>Bacillati</taxon>
        <taxon>Bacillota</taxon>
        <taxon>Clostridia</taxon>
        <taxon>Lachnospirales</taxon>
        <taxon>Lachnospiraceae</taxon>
        <taxon>Hungatella</taxon>
    </lineage>
</organism>
<dbReference type="AlphaFoldDB" id="A0A173X2N2"/>